<feature type="compositionally biased region" description="Polar residues" evidence="2">
    <location>
        <begin position="162"/>
        <end position="205"/>
    </location>
</feature>
<protein>
    <submittedName>
        <fullName evidence="3">Uncharacterized protein</fullName>
    </submittedName>
</protein>
<sequence>MSPPPISDPLAGETATVDLENRRFSIDQALELEHQLNEEHDNLSDRPISAELASSVLDPDVLATIVIQQRNSLAELTNERDELASALAKAHIIRSELQSQMSDIAEVLEVERQRVLIMAHELNAAREKATSDAESIAMLRSKVEESRRGVMRLQSERESRRISQFQPLQLDLSSASTTSGNGRTPGFSTFSKRASVISTSSTPRSPTFIGHRRVSSMSDPGLTPDASDTSPFPPVTLHTPSELATSSIGRTAGLSPPLLSSSLPQPLPPLISEEELFSLHGELKALRRELAQAKEAKQASDSVLRALREMIGVDPESKELPNPEQVESLRGLSLPPLPTDELDDDETSPVKPLPIEEKKSGWGLKLWRSTAFAPTKAASPDPPMQADNSSEITTDTSKRSSSSSTHIAEPPALTRTTSASSSTPPPLPPRQPLFKTFNLFASATAPPVPEKDIVSPNMSLVAEGPAVSSAESGEDVASSLATEDADLNLQQSPSDLHISTDLDGNETTPELHVQPPSAV</sequence>
<keyword evidence="4" id="KW-1185">Reference proteome</keyword>
<feature type="region of interest" description="Disordered" evidence="2">
    <location>
        <begin position="152"/>
        <end position="237"/>
    </location>
</feature>
<feature type="compositionally biased region" description="Low complexity" evidence="2">
    <location>
        <begin position="393"/>
        <end position="422"/>
    </location>
</feature>
<dbReference type="STRING" id="1330018.A0A167SGJ7"/>
<feature type="compositionally biased region" description="Basic and acidic residues" evidence="2">
    <location>
        <begin position="152"/>
        <end position="161"/>
    </location>
</feature>
<dbReference type="AlphaFoldDB" id="A0A167SGJ7"/>
<name>A0A167SGJ7_CALVF</name>
<organism evidence="3 4">
    <name type="scientific">Calocera viscosa (strain TUFC12733)</name>
    <dbReference type="NCBI Taxonomy" id="1330018"/>
    <lineage>
        <taxon>Eukaryota</taxon>
        <taxon>Fungi</taxon>
        <taxon>Dikarya</taxon>
        <taxon>Basidiomycota</taxon>
        <taxon>Agaricomycotina</taxon>
        <taxon>Dacrymycetes</taxon>
        <taxon>Dacrymycetales</taxon>
        <taxon>Dacrymycetaceae</taxon>
        <taxon>Calocera</taxon>
    </lineage>
</organism>
<proteinExistence type="predicted"/>
<evidence type="ECO:0000256" key="2">
    <source>
        <dbReference type="SAM" id="MobiDB-lite"/>
    </source>
</evidence>
<gene>
    <name evidence="3" type="ORF">CALVIDRAFT_532645</name>
</gene>
<reference evidence="3 4" key="1">
    <citation type="journal article" date="2016" name="Mol. Biol. Evol.">
        <title>Comparative Genomics of Early-Diverging Mushroom-Forming Fungi Provides Insights into the Origins of Lignocellulose Decay Capabilities.</title>
        <authorList>
            <person name="Nagy L.G."/>
            <person name="Riley R."/>
            <person name="Tritt A."/>
            <person name="Adam C."/>
            <person name="Daum C."/>
            <person name="Floudas D."/>
            <person name="Sun H."/>
            <person name="Yadav J.S."/>
            <person name="Pangilinan J."/>
            <person name="Larsson K.H."/>
            <person name="Matsuura K."/>
            <person name="Barry K."/>
            <person name="Labutti K."/>
            <person name="Kuo R."/>
            <person name="Ohm R.A."/>
            <person name="Bhattacharya S.S."/>
            <person name="Shirouzu T."/>
            <person name="Yoshinaga Y."/>
            <person name="Martin F.M."/>
            <person name="Grigoriev I.V."/>
            <person name="Hibbett D.S."/>
        </authorList>
    </citation>
    <scope>NUCLEOTIDE SEQUENCE [LARGE SCALE GENOMIC DNA]</scope>
    <source>
        <strain evidence="3 4">TUFC12733</strain>
    </source>
</reference>
<dbReference type="EMBL" id="KV417266">
    <property type="protein sequence ID" value="KZP01902.1"/>
    <property type="molecule type" value="Genomic_DNA"/>
</dbReference>
<keyword evidence="1" id="KW-0175">Coiled coil</keyword>
<feature type="region of interest" description="Disordered" evidence="2">
    <location>
        <begin position="314"/>
        <end position="356"/>
    </location>
</feature>
<evidence type="ECO:0000313" key="4">
    <source>
        <dbReference type="Proteomes" id="UP000076738"/>
    </source>
</evidence>
<dbReference type="OrthoDB" id="2505754at2759"/>
<feature type="region of interest" description="Disordered" evidence="2">
    <location>
        <begin position="489"/>
        <end position="519"/>
    </location>
</feature>
<evidence type="ECO:0000313" key="3">
    <source>
        <dbReference type="EMBL" id="KZP01902.1"/>
    </source>
</evidence>
<evidence type="ECO:0000256" key="1">
    <source>
        <dbReference type="SAM" id="Coils"/>
    </source>
</evidence>
<feature type="region of interest" description="Disordered" evidence="2">
    <location>
        <begin position="373"/>
        <end position="433"/>
    </location>
</feature>
<accession>A0A167SGJ7</accession>
<feature type="coiled-coil region" evidence="1">
    <location>
        <begin position="276"/>
        <end position="303"/>
    </location>
</feature>
<feature type="coiled-coil region" evidence="1">
    <location>
        <begin position="26"/>
        <end position="86"/>
    </location>
</feature>
<dbReference type="Proteomes" id="UP000076738">
    <property type="component" value="Unassembled WGS sequence"/>
</dbReference>